<evidence type="ECO:0000256" key="4">
    <source>
        <dbReference type="ARBA" id="ARBA00023136"/>
    </source>
</evidence>
<organism evidence="6 7">
    <name type="scientific">Monopterus albus</name>
    <name type="common">Swamp eel</name>
    <dbReference type="NCBI Taxonomy" id="43700"/>
    <lineage>
        <taxon>Eukaryota</taxon>
        <taxon>Metazoa</taxon>
        <taxon>Chordata</taxon>
        <taxon>Craniata</taxon>
        <taxon>Vertebrata</taxon>
        <taxon>Euteleostomi</taxon>
        <taxon>Actinopterygii</taxon>
        <taxon>Neopterygii</taxon>
        <taxon>Teleostei</taxon>
        <taxon>Neoteleostei</taxon>
        <taxon>Acanthomorphata</taxon>
        <taxon>Anabantaria</taxon>
        <taxon>Synbranchiformes</taxon>
        <taxon>Synbranchidae</taxon>
        <taxon>Monopterus</taxon>
    </lineage>
</organism>
<evidence type="ECO:0000256" key="1">
    <source>
        <dbReference type="ARBA" id="ARBA00004167"/>
    </source>
</evidence>
<name>A0A3Q3QBF6_MONAL</name>
<protein>
    <submittedName>
        <fullName evidence="6">Uncharacterized protein</fullName>
    </submittedName>
</protein>
<keyword evidence="7" id="KW-1185">Reference proteome</keyword>
<evidence type="ECO:0000256" key="5">
    <source>
        <dbReference type="SAM" id="Phobius"/>
    </source>
</evidence>
<feature type="transmembrane region" description="Helical" evidence="5">
    <location>
        <begin position="20"/>
        <end position="39"/>
    </location>
</feature>
<evidence type="ECO:0000256" key="2">
    <source>
        <dbReference type="ARBA" id="ARBA00022692"/>
    </source>
</evidence>
<dbReference type="Pfam" id="PF11057">
    <property type="entry name" value="Cortexin"/>
    <property type="match status" value="1"/>
</dbReference>
<evidence type="ECO:0000256" key="3">
    <source>
        <dbReference type="ARBA" id="ARBA00022989"/>
    </source>
</evidence>
<dbReference type="InterPro" id="IPR020066">
    <property type="entry name" value="Cortexin"/>
</dbReference>
<dbReference type="Proteomes" id="UP000261600">
    <property type="component" value="Unplaced"/>
</dbReference>
<reference evidence="6" key="1">
    <citation type="submission" date="2025-08" db="UniProtKB">
        <authorList>
            <consortium name="Ensembl"/>
        </authorList>
    </citation>
    <scope>IDENTIFICATION</scope>
</reference>
<dbReference type="GO" id="GO:0016020">
    <property type="term" value="C:membrane"/>
    <property type="evidence" value="ECO:0007669"/>
    <property type="project" value="UniProtKB-SubCell"/>
</dbReference>
<keyword evidence="3 5" id="KW-1133">Transmembrane helix</keyword>
<dbReference type="Ensembl" id="ENSMALT00000008904.1">
    <property type="protein sequence ID" value="ENSMALP00000008721.1"/>
    <property type="gene ID" value="ENSMALG00000006215.1"/>
</dbReference>
<sequence length="72" mass="8283">SLVPIKHGLNYSKSYNQCTAFPFLTMFLIYYTLCCVKCYKLFLKPLINYGSDKAGTWTRSTAGKKKNETLQM</sequence>
<dbReference type="AlphaFoldDB" id="A0A3Q3QBF6"/>
<evidence type="ECO:0000313" key="7">
    <source>
        <dbReference type="Proteomes" id="UP000261600"/>
    </source>
</evidence>
<reference evidence="6" key="2">
    <citation type="submission" date="2025-09" db="UniProtKB">
        <authorList>
            <consortium name="Ensembl"/>
        </authorList>
    </citation>
    <scope>IDENTIFICATION</scope>
</reference>
<keyword evidence="4 5" id="KW-0472">Membrane</keyword>
<keyword evidence="2 5" id="KW-0812">Transmembrane</keyword>
<proteinExistence type="predicted"/>
<accession>A0A3Q3QBF6</accession>
<comment type="subcellular location">
    <subcellularLocation>
        <location evidence="1">Membrane</location>
        <topology evidence="1">Single-pass membrane protein</topology>
    </subcellularLocation>
</comment>
<evidence type="ECO:0000313" key="6">
    <source>
        <dbReference type="Ensembl" id="ENSMALP00000008721.1"/>
    </source>
</evidence>